<dbReference type="GO" id="GO:0005524">
    <property type="term" value="F:ATP binding"/>
    <property type="evidence" value="ECO:0007669"/>
    <property type="project" value="UniProtKB-KW"/>
</dbReference>
<dbReference type="Pfam" id="PF00005">
    <property type="entry name" value="ABC_tran"/>
    <property type="match status" value="1"/>
</dbReference>
<evidence type="ECO:0000256" key="1">
    <source>
        <dbReference type="ARBA" id="ARBA00005417"/>
    </source>
</evidence>
<comment type="similarity">
    <text evidence="1">Belongs to the ABC transporter superfamily.</text>
</comment>
<feature type="domain" description="ABC transporter" evidence="5">
    <location>
        <begin position="1"/>
        <end position="190"/>
    </location>
</feature>
<keyword evidence="3" id="KW-0547">Nucleotide-binding</keyword>
<accession>A0A8X8KJS8</accession>
<dbReference type="InterPro" id="IPR017871">
    <property type="entry name" value="ABC_transporter-like_CS"/>
</dbReference>
<name>A0A8X8KJS8_9RHOB</name>
<dbReference type="Gene3D" id="3.40.50.300">
    <property type="entry name" value="P-loop containing nucleotide triphosphate hydrolases"/>
    <property type="match status" value="1"/>
</dbReference>
<dbReference type="Proteomes" id="UP000484076">
    <property type="component" value="Unassembled WGS sequence"/>
</dbReference>
<dbReference type="InterPro" id="IPR027417">
    <property type="entry name" value="P-loop_NTPase"/>
</dbReference>
<dbReference type="GO" id="GO:0016887">
    <property type="term" value="F:ATP hydrolysis activity"/>
    <property type="evidence" value="ECO:0007669"/>
    <property type="project" value="InterPro"/>
</dbReference>
<evidence type="ECO:0000313" key="6">
    <source>
        <dbReference type="EMBL" id="NUB43534.1"/>
    </source>
</evidence>
<organism evidence="6 7">
    <name type="scientific">Fertoeibacter niger</name>
    <dbReference type="NCBI Taxonomy" id="2656921"/>
    <lineage>
        <taxon>Bacteria</taxon>
        <taxon>Pseudomonadati</taxon>
        <taxon>Pseudomonadota</taxon>
        <taxon>Alphaproteobacteria</taxon>
        <taxon>Rhodobacterales</taxon>
        <taxon>Paracoccaceae</taxon>
        <taxon>Fertoeibacter</taxon>
    </lineage>
</organism>
<dbReference type="InterPro" id="IPR003593">
    <property type="entry name" value="AAA+_ATPase"/>
</dbReference>
<gene>
    <name evidence="6" type="ORF">GEU84_003985</name>
</gene>
<sequence>MPGETVAITGPSGIGKTTLLRIVAGLHRRWQGQLVLPGRVSMVFQEPTLLPWRTAVQNLRLTTGCSVAGATAALADVGLAGLGARYPAALSLGQQRRLSLVRAFAARPDVLLMDEAFVSLDAALVDEMMALFERLRARRPLATLMVTHALPEAERLASRIIRLEGTPATIAEDRQNSGAYFQLSASGVTSSGS</sequence>
<dbReference type="EMBL" id="WHUT02000002">
    <property type="protein sequence ID" value="NUB43534.1"/>
    <property type="molecule type" value="Genomic_DNA"/>
</dbReference>
<keyword evidence="7" id="KW-1185">Reference proteome</keyword>
<dbReference type="PANTHER" id="PTHR42788:SF19">
    <property type="entry name" value="ALIPHATIC SULFONATES IMPORT ATP-BINDING PROTEIN SSUB 2"/>
    <property type="match status" value="1"/>
</dbReference>
<reference evidence="6" key="1">
    <citation type="submission" date="2020-05" db="EMBL/GenBank/DDBJ databases">
        <title>Fertoebacter nigrum gen. nov., sp. nov., a new member of the family Rhodobacteraceae.</title>
        <authorList>
            <person name="Szuroczki S."/>
            <person name="Abbaszade G."/>
            <person name="Buni D."/>
            <person name="Schumann P."/>
            <person name="Toth E."/>
        </authorList>
    </citation>
    <scope>NUCLEOTIDE SEQUENCE</scope>
    <source>
        <strain evidence="6">RG-N-1a</strain>
    </source>
</reference>
<evidence type="ECO:0000256" key="3">
    <source>
        <dbReference type="ARBA" id="ARBA00022741"/>
    </source>
</evidence>
<dbReference type="PANTHER" id="PTHR42788">
    <property type="entry name" value="TAURINE IMPORT ATP-BINDING PROTEIN-RELATED"/>
    <property type="match status" value="1"/>
</dbReference>
<keyword evidence="2" id="KW-0813">Transport</keyword>
<keyword evidence="4 6" id="KW-0067">ATP-binding</keyword>
<dbReference type="InterPro" id="IPR003439">
    <property type="entry name" value="ABC_transporter-like_ATP-bd"/>
</dbReference>
<evidence type="ECO:0000256" key="4">
    <source>
        <dbReference type="ARBA" id="ARBA00022840"/>
    </source>
</evidence>
<evidence type="ECO:0000256" key="2">
    <source>
        <dbReference type="ARBA" id="ARBA00022448"/>
    </source>
</evidence>
<proteinExistence type="inferred from homology"/>
<dbReference type="SMART" id="SM00382">
    <property type="entry name" value="AAA"/>
    <property type="match status" value="1"/>
</dbReference>
<dbReference type="PROSITE" id="PS00211">
    <property type="entry name" value="ABC_TRANSPORTER_1"/>
    <property type="match status" value="1"/>
</dbReference>
<protein>
    <submittedName>
        <fullName evidence="6">ABC transporter ATP-binding protein</fullName>
    </submittedName>
</protein>
<evidence type="ECO:0000313" key="7">
    <source>
        <dbReference type="Proteomes" id="UP000484076"/>
    </source>
</evidence>
<comment type="caution">
    <text evidence="6">The sequence shown here is derived from an EMBL/GenBank/DDBJ whole genome shotgun (WGS) entry which is preliminary data.</text>
</comment>
<evidence type="ECO:0000259" key="5">
    <source>
        <dbReference type="PROSITE" id="PS50893"/>
    </source>
</evidence>
<dbReference type="PROSITE" id="PS50893">
    <property type="entry name" value="ABC_TRANSPORTER_2"/>
    <property type="match status" value="1"/>
</dbReference>
<dbReference type="AlphaFoldDB" id="A0A8X8KJS8"/>
<dbReference type="SUPFAM" id="SSF52540">
    <property type="entry name" value="P-loop containing nucleoside triphosphate hydrolases"/>
    <property type="match status" value="1"/>
</dbReference>
<dbReference type="InterPro" id="IPR050166">
    <property type="entry name" value="ABC_transporter_ATP-bind"/>
</dbReference>